<dbReference type="RefSeq" id="WP_127611645.1">
    <property type="nucleotide sequence ID" value="NZ_RXOL01000001.1"/>
</dbReference>
<dbReference type="InterPro" id="IPR029063">
    <property type="entry name" value="SAM-dependent_MTases_sf"/>
</dbReference>
<evidence type="ECO:0000256" key="2">
    <source>
        <dbReference type="ARBA" id="ARBA00022603"/>
    </source>
</evidence>
<keyword evidence="4" id="KW-0949">S-adenosyl-L-methionine</keyword>
<proteinExistence type="inferred from homology"/>
<evidence type="ECO:0000256" key="5">
    <source>
        <dbReference type="ARBA" id="ARBA00023098"/>
    </source>
</evidence>
<comment type="caution">
    <text evidence="7">The sequence shown here is derived from an EMBL/GenBank/DDBJ whole genome shotgun (WGS) entry which is preliminary data.</text>
</comment>
<dbReference type="GO" id="GO:0032259">
    <property type="term" value="P:methylation"/>
    <property type="evidence" value="ECO:0007669"/>
    <property type="project" value="UniProtKB-KW"/>
</dbReference>
<dbReference type="EMBL" id="RXOL01000001">
    <property type="protein sequence ID" value="RVQ69455.1"/>
    <property type="molecule type" value="Genomic_DNA"/>
</dbReference>
<dbReference type="GO" id="GO:0008168">
    <property type="term" value="F:methyltransferase activity"/>
    <property type="evidence" value="ECO:0007669"/>
    <property type="project" value="UniProtKB-KW"/>
</dbReference>
<evidence type="ECO:0000256" key="4">
    <source>
        <dbReference type="ARBA" id="ARBA00022691"/>
    </source>
</evidence>
<keyword evidence="5" id="KW-0443">Lipid metabolism</keyword>
<dbReference type="GO" id="GO:0008610">
    <property type="term" value="P:lipid biosynthetic process"/>
    <property type="evidence" value="ECO:0007669"/>
    <property type="project" value="InterPro"/>
</dbReference>
<feature type="active site" evidence="6">
    <location>
        <position position="399"/>
    </location>
</feature>
<keyword evidence="2 7" id="KW-0489">Methyltransferase</keyword>
<dbReference type="InterPro" id="IPR050723">
    <property type="entry name" value="CFA/CMAS"/>
</dbReference>
<dbReference type="PANTHER" id="PTHR43667:SF2">
    <property type="entry name" value="FATTY ACID C-METHYL TRANSFERASE"/>
    <property type="match status" value="1"/>
</dbReference>
<reference evidence="7 8" key="1">
    <citation type="submission" date="2018-12" db="EMBL/GenBank/DDBJ databases">
        <title>Croceicoccus ponticola sp. nov., a lipolytic bacterium isolated from seawater.</title>
        <authorList>
            <person name="Yoon J.-H."/>
        </authorList>
    </citation>
    <scope>NUCLEOTIDE SEQUENCE [LARGE SCALE GENOMIC DNA]</scope>
    <source>
        <strain evidence="7 8">GM-16</strain>
    </source>
</reference>
<dbReference type="CDD" id="cd02440">
    <property type="entry name" value="AdoMet_MTases"/>
    <property type="match status" value="1"/>
</dbReference>
<gene>
    <name evidence="7" type="ORF">EKN06_04580</name>
</gene>
<evidence type="ECO:0000313" key="8">
    <source>
        <dbReference type="Proteomes" id="UP000283003"/>
    </source>
</evidence>
<comment type="similarity">
    <text evidence="1">Belongs to the CFA/CMAS family.</text>
</comment>
<accession>A0A437H1E6</accession>
<evidence type="ECO:0000256" key="1">
    <source>
        <dbReference type="ARBA" id="ARBA00010815"/>
    </source>
</evidence>
<dbReference type="OrthoDB" id="9782855at2"/>
<dbReference type="SUPFAM" id="SSF53335">
    <property type="entry name" value="S-adenosyl-L-methionine-dependent methyltransferases"/>
    <property type="match status" value="1"/>
</dbReference>
<organism evidence="7 8">
    <name type="scientific">Croceicoccus ponticola</name>
    <dbReference type="NCBI Taxonomy" id="2217664"/>
    <lineage>
        <taxon>Bacteria</taxon>
        <taxon>Pseudomonadati</taxon>
        <taxon>Pseudomonadota</taxon>
        <taxon>Alphaproteobacteria</taxon>
        <taxon>Sphingomonadales</taxon>
        <taxon>Erythrobacteraceae</taxon>
        <taxon>Croceicoccus</taxon>
    </lineage>
</organism>
<sequence>MAQSEARGRHLIDAGLRFQHGSGWLARTVSGGVDRIVAAIDAGLRTGTVVARLPDGSTMALGGRAPGFHARIHIKDWRALIRLATGGSVGWYRAWEAGEWDSPDPVPIFALFMANADALGELGRAKGPWRWVSRLAHAANRNTLRGARANIAAHYDLGNDFYAAWLDPTLSYSSGLFTRAGLSLEQAQREKVRALADRLNLSKGDEVLEIGCGWGFLARTLANDHAADVTAISLSDEQLDHARAANARDARPVDFRKQDYRDTDGRYDAIVSVEMAEALGREYWPTYMDCMARCLKPGGRAAIQYISMRDDLFDAYAKSADFIQTFIFPGGLLIRTSEFRRLAEERGLEWRDQRDFGIDYAETLKLWRERFDRAAAEGKLPRGFDARFIGLWRFYLMYCEGGFRGGGIDVHQVTLVKPAQSLPA</sequence>
<evidence type="ECO:0000256" key="3">
    <source>
        <dbReference type="ARBA" id="ARBA00022679"/>
    </source>
</evidence>
<evidence type="ECO:0000313" key="7">
    <source>
        <dbReference type="EMBL" id="RVQ69455.1"/>
    </source>
</evidence>
<dbReference type="Proteomes" id="UP000283003">
    <property type="component" value="Unassembled WGS sequence"/>
</dbReference>
<name>A0A437H1E6_9SPHN</name>
<protein>
    <submittedName>
        <fullName evidence="7">Class I SAM-dependent methyltransferase</fullName>
    </submittedName>
</protein>
<dbReference type="InterPro" id="IPR003333">
    <property type="entry name" value="CMAS"/>
</dbReference>
<dbReference type="Pfam" id="PF02353">
    <property type="entry name" value="CMAS"/>
    <property type="match status" value="1"/>
</dbReference>
<keyword evidence="3 7" id="KW-0808">Transferase</keyword>
<evidence type="ECO:0000256" key="6">
    <source>
        <dbReference type="PIRSR" id="PIRSR003085-1"/>
    </source>
</evidence>
<keyword evidence="8" id="KW-1185">Reference proteome</keyword>
<dbReference type="PANTHER" id="PTHR43667">
    <property type="entry name" value="CYCLOPROPANE-FATTY-ACYL-PHOSPHOLIPID SYNTHASE"/>
    <property type="match status" value="1"/>
</dbReference>
<dbReference type="AlphaFoldDB" id="A0A437H1E6"/>
<dbReference type="Gene3D" id="3.40.50.150">
    <property type="entry name" value="Vaccinia Virus protein VP39"/>
    <property type="match status" value="1"/>
</dbReference>
<dbReference type="PIRSF" id="PIRSF003085">
    <property type="entry name" value="CMAS"/>
    <property type="match status" value="1"/>
</dbReference>